<reference evidence="2" key="1">
    <citation type="submission" date="2017-08" db="EMBL/GenBank/DDBJ databases">
        <title>Microbulbifer marisrubri sp. nov., a halophilic alphaproteobacterium isolated from marine sediment of the Yellow Sea, China.</title>
        <authorList>
            <person name="Zhang G."/>
            <person name="Xiong Q."/>
        </authorList>
    </citation>
    <scope>NUCLEOTIDE SEQUENCE [LARGE SCALE GENOMIC DNA]</scope>
    <source>
        <strain evidence="2">WRN-8</strain>
    </source>
</reference>
<keyword evidence="1" id="KW-1133">Transmembrane helix</keyword>
<keyword evidence="1" id="KW-0472">Membrane</keyword>
<gene>
    <name evidence="2" type="ORF">AWR36_009420</name>
</gene>
<feature type="transmembrane region" description="Helical" evidence="1">
    <location>
        <begin position="56"/>
        <end position="76"/>
    </location>
</feature>
<evidence type="ECO:0000313" key="3">
    <source>
        <dbReference type="Proteomes" id="UP000218427"/>
    </source>
</evidence>
<keyword evidence="1" id="KW-0812">Transmembrane</keyword>
<feature type="transmembrane region" description="Helical" evidence="1">
    <location>
        <begin position="16"/>
        <end position="36"/>
    </location>
</feature>
<comment type="caution">
    <text evidence="2">The sequence shown here is derived from an EMBL/GenBank/DDBJ whole genome shotgun (WGS) entry which is preliminary data.</text>
</comment>
<dbReference type="EMBL" id="LRFG02000003">
    <property type="protein sequence ID" value="PCO04953.1"/>
    <property type="molecule type" value="Genomic_DNA"/>
</dbReference>
<sequence>MEARACFGQALGENDMIRYLSIIFVLLLSYILMGYFDAYRAEYQSNKGMGGLIAGSFPNALSVILGCLLIILAFGAEKFPQNVSLYTLGLICYEVLQIYSSSQTFDEWDVLITLVFYVGALFFYFAITRLSREVSNQSER</sequence>
<accession>A0ABX4HZG1</accession>
<feature type="transmembrane region" description="Helical" evidence="1">
    <location>
        <begin position="83"/>
        <end position="102"/>
    </location>
</feature>
<dbReference type="Proteomes" id="UP000218427">
    <property type="component" value="Unassembled WGS sequence"/>
</dbReference>
<evidence type="ECO:0000313" key="2">
    <source>
        <dbReference type="EMBL" id="PCO04953.1"/>
    </source>
</evidence>
<name>A0ABX4HZG1_9GAMM</name>
<evidence type="ECO:0000256" key="1">
    <source>
        <dbReference type="SAM" id="Phobius"/>
    </source>
</evidence>
<keyword evidence="3" id="KW-1185">Reference proteome</keyword>
<feature type="transmembrane region" description="Helical" evidence="1">
    <location>
        <begin position="108"/>
        <end position="127"/>
    </location>
</feature>
<organism evidence="2 3">
    <name type="scientific">Microbulbifer flavimaris</name>
    <dbReference type="NCBI Taxonomy" id="1781068"/>
    <lineage>
        <taxon>Bacteria</taxon>
        <taxon>Pseudomonadati</taxon>
        <taxon>Pseudomonadota</taxon>
        <taxon>Gammaproteobacteria</taxon>
        <taxon>Cellvibrionales</taxon>
        <taxon>Microbulbiferaceae</taxon>
        <taxon>Microbulbifer</taxon>
    </lineage>
</organism>
<proteinExistence type="predicted"/>
<protein>
    <submittedName>
        <fullName evidence="2">Uncharacterized protein</fullName>
    </submittedName>
</protein>